<dbReference type="Pfam" id="PF06812">
    <property type="entry name" value="ImpA_N"/>
    <property type="match status" value="1"/>
</dbReference>
<dbReference type="STRING" id="69.GLE_0435"/>
<organism evidence="1 2">
    <name type="scientific">Lysobacter enzymogenes</name>
    <dbReference type="NCBI Taxonomy" id="69"/>
    <lineage>
        <taxon>Bacteria</taxon>
        <taxon>Pseudomonadati</taxon>
        <taxon>Pseudomonadota</taxon>
        <taxon>Gammaproteobacteria</taxon>
        <taxon>Lysobacterales</taxon>
        <taxon>Lysobacteraceae</taxon>
        <taxon>Lysobacter</taxon>
    </lineage>
</organism>
<protein>
    <submittedName>
        <fullName evidence="1">Type VI secretion-associated protein, ImpA family</fullName>
    </submittedName>
</protein>
<dbReference type="AlphaFoldDB" id="A0A0S2DBG2"/>
<name>A0A0S2DBG2_LYSEN</name>
<dbReference type="InterPro" id="IPR010657">
    <property type="entry name" value="ImpA_N"/>
</dbReference>
<gene>
    <name evidence="1" type="ORF">GLE_0435</name>
</gene>
<evidence type="ECO:0000313" key="1">
    <source>
        <dbReference type="EMBL" id="ALN55793.1"/>
    </source>
</evidence>
<sequence length="351" mass="39417">MQDLEQLLAPISDEAPSGADLSFSVDYDAIQEARRADDPSLEQGEWITDLKVADWQTVATRSNELLKTRSKDLRLASWWTESQTQIHGFAGLAQGYRLTAALCERFWDDIHPQAEDGDQEQRIGNLVWLLEHSTKWSRRLPLIQSAQERFSIADIELAHARRNAEHNPGPTVEQIDTARRATPREYYQKLIDAVPDCREALRELELVIDARLGHEGPSFAQARDQLDHLVETTRRFARDAGVLVDGVAADPGAPGEIVDSALAADDSAPAARPAPSAPGVIDSRREAIAQLRRVAEFFRRTEPHSPVAYLADKAARWGEMPLHVWLKRVIKDESTLNQIEELLDSNDRQDD</sequence>
<dbReference type="OrthoDB" id="9771118at2"/>
<reference evidence="1 2" key="1">
    <citation type="submission" date="2015-11" db="EMBL/GenBank/DDBJ databases">
        <title>Genome sequences of Lysobacter enzymogenes strain C3 and Lysobacter antibioticus ATCC 29479.</title>
        <authorList>
            <person name="Kobayashi D.Y."/>
        </authorList>
    </citation>
    <scope>NUCLEOTIDE SEQUENCE [LARGE SCALE GENOMIC DNA]</scope>
    <source>
        <strain evidence="1 2">C3</strain>
    </source>
</reference>
<dbReference type="NCBIfam" id="TIGR03363">
    <property type="entry name" value="VI_chp_8"/>
    <property type="match status" value="1"/>
</dbReference>
<accession>A0A0S2DBG2</accession>
<evidence type="ECO:0000313" key="2">
    <source>
        <dbReference type="Proteomes" id="UP000061569"/>
    </source>
</evidence>
<dbReference type="Proteomes" id="UP000061569">
    <property type="component" value="Chromosome"/>
</dbReference>
<dbReference type="PANTHER" id="PTHR37951">
    <property type="entry name" value="CYTOPLASMIC PROTEIN-RELATED"/>
    <property type="match status" value="1"/>
</dbReference>
<dbReference type="InterPro" id="IPR017740">
    <property type="entry name" value="TssA-like"/>
</dbReference>
<dbReference type="KEGG" id="lez:GLE_0435"/>
<dbReference type="PATRIC" id="fig|69.6.peg.432"/>
<dbReference type="PANTHER" id="PTHR37951:SF1">
    <property type="entry name" value="TYPE VI SECRETION SYSTEM COMPONENT TSSA1"/>
    <property type="match status" value="1"/>
</dbReference>
<proteinExistence type="predicted"/>
<dbReference type="EMBL" id="CP013140">
    <property type="protein sequence ID" value="ALN55793.1"/>
    <property type="molecule type" value="Genomic_DNA"/>
</dbReference>